<feature type="region of interest" description="Disordered" evidence="1">
    <location>
        <begin position="515"/>
        <end position="537"/>
    </location>
</feature>
<dbReference type="PANTHER" id="PTHR46512">
    <property type="entry name" value="PEPTIDYLPROLYL ISOMERASE"/>
    <property type="match status" value="1"/>
</dbReference>
<dbReference type="Proteomes" id="UP000007800">
    <property type="component" value="Unassembled WGS sequence"/>
</dbReference>
<dbReference type="GO" id="GO:0044183">
    <property type="term" value="F:protein folding chaperone"/>
    <property type="evidence" value="ECO:0007669"/>
    <property type="project" value="TreeGrafter"/>
</dbReference>
<dbReference type="AlphaFoldDB" id="C5LMR1"/>
<evidence type="ECO:0000313" key="2">
    <source>
        <dbReference type="EMBL" id="EER01952.1"/>
    </source>
</evidence>
<dbReference type="GO" id="GO:0012505">
    <property type="term" value="C:endomembrane system"/>
    <property type="evidence" value="ECO:0007669"/>
    <property type="project" value="TreeGrafter"/>
</dbReference>
<name>C5LMR1_PERM5</name>
<feature type="compositionally biased region" description="Basic residues" evidence="1">
    <location>
        <begin position="521"/>
        <end position="530"/>
    </location>
</feature>
<dbReference type="Gene3D" id="1.25.40.10">
    <property type="entry name" value="Tetratricopeptide repeat domain"/>
    <property type="match status" value="1"/>
</dbReference>
<dbReference type="EMBL" id="GG683573">
    <property type="protein sequence ID" value="EER01952.1"/>
    <property type="molecule type" value="Genomic_DNA"/>
</dbReference>
<organism evidence="3">
    <name type="scientific">Perkinsus marinus (strain ATCC 50983 / TXsc)</name>
    <dbReference type="NCBI Taxonomy" id="423536"/>
    <lineage>
        <taxon>Eukaryota</taxon>
        <taxon>Sar</taxon>
        <taxon>Alveolata</taxon>
        <taxon>Perkinsozoa</taxon>
        <taxon>Perkinsea</taxon>
        <taxon>Perkinsida</taxon>
        <taxon>Perkinsidae</taxon>
        <taxon>Perkinsus</taxon>
    </lineage>
</organism>
<dbReference type="OrthoDB" id="295033at2759"/>
<dbReference type="InterPro" id="IPR050754">
    <property type="entry name" value="FKBP4/5/8-like"/>
</dbReference>
<gene>
    <name evidence="2" type="ORF">Pmar_PMAR007645</name>
</gene>
<dbReference type="GeneID" id="9054580"/>
<evidence type="ECO:0000256" key="1">
    <source>
        <dbReference type="SAM" id="MobiDB-lite"/>
    </source>
</evidence>
<dbReference type="InterPro" id="IPR011990">
    <property type="entry name" value="TPR-like_helical_dom_sf"/>
</dbReference>
<dbReference type="GO" id="GO:0016020">
    <property type="term" value="C:membrane"/>
    <property type="evidence" value="ECO:0007669"/>
    <property type="project" value="TreeGrafter"/>
</dbReference>
<proteinExistence type="predicted"/>
<dbReference type="OMA" id="FMLAMHF"/>
<sequence length="978" mass="108977">MGEDPLSRVLSDAAKLKGAQSSSRRKRFESWPMLLQHTAFMGHEQENKPPLFVTEDSFDNLRALPYAQRLVAALKLKAEATDLYAKGEYFLAMTRYSQAAGLFYYARILNKNWRAEGLNDDYLVLVSDLGKSEEDKARIKEFRVQCYSNITMCLIKLGDEMLSEACRTCDFILQLDSTNVKALFRKAKCLVEPMSCGDAEVDEAIEHLNKALEIDPHNRDGAVVFLSNASWHYAEYECLNPSARGPLTSVDVANTSSSQAQDSEMDKLRNDVESRLKDAHLLRLHDQLVRIATFPVFRDIHRSRGEEDEATNMDVYINELRDKHQAFIESSAPREPLQLLETGQPDDALCKDVMDRFGLDLKDPIVNLWLAFAALPALNSALDGSSAEYTGISRAEEIIGLSEKERCLLLYDRGIGTSSSCLQEGQPSFVFESFQASQCADSITTKADQRREQAWHEELERLKAENEHATREKHPWLSRLANMSKAEHLAMGIFFMLAMHFKLPNLILVQGSEAPVPGSLRRSKSGRSRGTRTSASMSVTDHSVAESYIIAIFEADSFGFHRATAAEPREVGLALCGRNSLTRVCLYQYYDTPNYLTTKRALTGCPPSIVLMCEDLMPREEGKKILHSRGAKSRSSLQAQVRAFLEAEGYGDIVAVQRKCFCEVSGREILEKARRVSHCIKIDPSSYHVSVASLGALVAYINGSTEYRLRMDSLMVTAMESQNVLSLDSHTIRALMLVVPYANYSPRSDSKGRNSLSHNLFVMLEPSKRDSSMKTRRVLTSRGVFTATAQIAAVIHAGVDPVLDITRATWRERIREVDHIAKTYQEVISKNTVVASGAVRLEFSEKKGYHLSFPRSAKEAVIAACRSLKFPKMDGQEGSSMMDTGGSDAGCKGQQDQVGTPKLIALGSAATRCSATSSLLTRVNTLLHEIEAALLVLELLVLDKVRAEIEYLYTCIHLVNHLDMMCAFANFTSIYCGG</sequence>
<dbReference type="GO" id="GO:0005829">
    <property type="term" value="C:cytosol"/>
    <property type="evidence" value="ECO:0007669"/>
    <property type="project" value="TreeGrafter"/>
</dbReference>
<dbReference type="PANTHER" id="PTHR46512:SF1">
    <property type="entry name" value="PEPTIDYLPROLYL ISOMERASE"/>
    <property type="match status" value="1"/>
</dbReference>
<accession>C5LMR1</accession>
<dbReference type="InParanoid" id="C5LMR1"/>
<keyword evidence="3" id="KW-1185">Reference proteome</keyword>
<dbReference type="InterPro" id="IPR036187">
    <property type="entry name" value="DNA_mismatch_repair_MutS_sf"/>
</dbReference>
<dbReference type="RefSeq" id="XP_002769234.1">
    <property type="nucleotide sequence ID" value="XM_002769188.1"/>
</dbReference>
<dbReference type="SUPFAM" id="SSF48334">
    <property type="entry name" value="DNA repair protein MutS, domain III"/>
    <property type="match status" value="1"/>
</dbReference>
<dbReference type="SUPFAM" id="SSF48452">
    <property type="entry name" value="TPR-like"/>
    <property type="match status" value="1"/>
</dbReference>
<evidence type="ECO:0000313" key="3">
    <source>
        <dbReference type="Proteomes" id="UP000007800"/>
    </source>
</evidence>
<dbReference type="GO" id="GO:0005740">
    <property type="term" value="C:mitochondrial envelope"/>
    <property type="evidence" value="ECO:0007669"/>
    <property type="project" value="TreeGrafter"/>
</dbReference>
<reference evidence="2 3" key="1">
    <citation type="submission" date="2008-07" db="EMBL/GenBank/DDBJ databases">
        <authorList>
            <person name="El-Sayed N."/>
            <person name="Caler E."/>
            <person name="Inman J."/>
            <person name="Amedeo P."/>
            <person name="Hass B."/>
            <person name="Wortman J."/>
        </authorList>
    </citation>
    <scope>NUCLEOTIDE SEQUENCE [LARGE SCALE GENOMIC DNA]</scope>
    <source>
        <strain evidence="3">ATCC 50983 / TXsc</strain>
    </source>
</reference>
<protein>
    <submittedName>
        <fullName evidence="2">Uncharacterized protein</fullName>
    </submittedName>
</protein>